<evidence type="ECO:0000313" key="1">
    <source>
        <dbReference type="EMBL" id="GIY87629.1"/>
    </source>
</evidence>
<protein>
    <submittedName>
        <fullName evidence="1">Uncharacterized protein</fullName>
    </submittedName>
</protein>
<comment type="caution">
    <text evidence="1">The sequence shown here is derived from an EMBL/GenBank/DDBJ whole genome shotgun (WGS) entry which is preliminary data.</text>
</comment>
<accession>A0AAV4X0S1</accession>
<keyword evidence="2" id="KW-1185">Reference proteome</keyword>
<dbReference type="Proteomes" id="UP001054945">
    <property type="component" value="Unassembled WGS sequence"/>
</dbReference>
<gene>
    <name evidence="1" type="ORF">CEXT_320171</name>
</gene>
<proteinExistence type="predicted"/>
<name>A0AAV4X0S1_CAEEX</name>
<organism evidence="1 2">
    <name type="scientific">Caerostris extrusa</name>
    <name type="common">Bark spider</name>
    <name type="synonym">Caerostris bankana</name>
    <dbReference type="NCBI Taxonomy" id="172846"/>
    <lineage>
        <taxon>Eukaryota</taxon>
        <taxon>Metazoa</taxon>
        <taxon>Ecdysozoa</taxon>
        <taxon>Arthropoda</taxon>
        <taxon>Chelicerata</taxon>
        <taxon>Arachnida</taxon>
        <taxon>Araneae</taxon>
        <taxon>Araneomorphae</taxon>
        <taxon>Entelegynae</taxon>
        <taxon>Araneoidea</taxon>
        <taxon>Araneidae</taxon>
        <taxon>Caerostris</taxon>
    </lineage>
</organism>
<dbReference type="EMBL" id="BPLR01016958">
    <property type="protein sequence ID" value="GIY87629.1"/>
    <property type="molecule type" value="Genomic_DNA"/>
</dbReference>
<evidence type="ECO:0000313" key="2">
    <source>
        <dbReference type="Proteomes" id="UP001054945"/>
    </source>
</evidence>
<dbReference type="AlphaFoldDB" id="A0AAV4X0S1"/>
<sequence>MVDSSRHKGQFLKPPFSRPLSHIYFAHLSRTFSSQGIFPPLRIRSAARQILDQDAIHSSTPQRVVSNGPFSAVVTRECVQCDLRYRNYFEVIVPRGPRNEPCGCSDGADRTLWMAFAIKSDCAV</sequence>
<reference evidence="1 2" key="1">
    <citation type="submission" date="2021-06" db="EMBL/GenBank/DDBJ databases">
        <title>Caerostris extrusa draft genome.</title>
        <authorList>
            <person name="Kono N."/>
            <person name="Arakawa K."/>
        </authorList>
    </citation>
    <scope>NUCLEOTIDE SEQUENCE [LARGE SCALE GENOMIC DNA]</scope>
</reference>